<dbReference type="Proteomes" id="UP000371041">
    <property type="component" value="Chromosome"/>
</dbReference>
<keyword evidence="1" id="KW-0472">Membrane</keyword>
<gene>
    <name evidence="2" type="ORF">GIY23_06195</name>
</gene>
<name>A0A5Q3Q5S4_9PSEU</name>
<accession>A0A5Q3Q5S4</accession>
<organism evidence="2 3">
    <name type="scientific">Allosaccharopolyspora coralli</name>
    <dbReference type="NCBI Taxonomy" id="2665642"/>
    <lineage>
        <taxon>Bacteria</taxon>
        <taxon>Bacillati</taxon>
        <taxon>Actinomycetota</taxon>
        <taxon>Actinomycetes</taxon>
        <taxon>Pseudonocardiales</taxon>
        <taxon>Pseudonocardiaceae</taxon>
        <taxon>Allosaccharopolyspora</taxon>
    </lineage>
</organism>
<dbReference type="KEGG" id="sace:GIY23_06195"/>
<protein>
    <submittedName>
        <fullName evidence="2">Uncharacterized protein</fullName>
    </submittedName>
</protein>
<keyword evidence="1" id="KW-1133">Transmembrane helix</keyword>
<feature type="transmembrane region" description="Helical" evidence="1">
    <location>
        <begin position="12"/>
        <end position="31"/>
    </location>
</feature>
<evidence type="ECO:0000313" key="2">
    <source>
        <dbReference type="EMBL" id="QGK69180.1"/>
    </source>
</evidence>
<dbReference type="EMBL" id="CP045929">
    <property type="protein sequence ID" value="QGK69180.1"/>
    <property type="molecule type" value="Genomic_DNA"/>
</dbReference>
<reference evidence="3" key="1">
    <citation type="submission" date="2019-11" db="EMBL/GenBank/DDBJ databases">
        <title>The complete genome sequence of Saccharopolyspora sp. E2A.</title>
        <authorList>
            <person name="Zhang G."/>
        </authorList>
    </citation>
    <scope>NUCLEOTIDE SEQUENCE [LARGE SCALE GENOMIC DNA]</scope>
    <source>
        <strain evidence="3">E2A</strain>
    </source>
</reference>
<keyword evidence="1" id="KW-0812">Transmembrane</keyword>
<evidence type="ECO:0000256" key="1">
    <source>
        <dbReference type="SAM" id="Phobius"/>
    </source>
</evidence>
<feature type="transmembrane region" description="Helical" evidence="1">
    <location>
        <begin position="58"/>
        <end position="81"/>
    </location>
</feature>
<feature type="transmembrane region" description="Helical" evidence="1">
    <location>
        <begin position="93"/>
        <end position="114"/>
    </location>
</feature>
<dbReference type="AlphaFoldDB" id="A0A5Q3Q5S4"/>
<keyword evidence="3" id="KW-1185">Reference proteome</keyword>
<dbReference type="RefSeq" id="WP_154075780.1">
    <property type="nucleotide sequence ID" value="NZ_CP045929.1"/>
</dbReference>
<sequence length="116" mass="11770">MTTRPTPAGWLLTPLVAFGVTLVGVVALYAFNAGAVPPMLGGIEAVCGSPDCGLGIGVWLIAGGALLTLASVLAGGVVGYLRRWRPGAARRGLVVAGWCLLVYVLEAIVLWVLAGA</sequence>
<evidence type="ECO:0000313" key="3">
    <source>
        <dbReference type="Proteomes" id="UP000371041"/>
    </source>
</evidence>
<proteinExistence type="predicted"/>